<dbReference type="AlphaFoldDB" id="A0A5B0M6L9"/>
<dbReference type="SUPFAM" id="SSF53098">
    <property type="entry name" value="Ribonuclease H-like"/>
    <property type="match status" value="1"/>
</dbReference>
<protein>
    <recommendedName>
        <fullName evidence="2">HAT C-terminal dimerisation domain-containing protein</fullName>
    </recommendedName>
</protein>
<evidence type="ECO:0000259" key="2">
    <source>
        <dbReference type="Pfam" id="PF05699"/>
    </source>
</evidence>
<evidence type="ECO:0000256" key="1">
    <source>
        <dbReference type="SAM" id="MobiDB-lite"/>
    </source>
</evidence>
<comment type="caution">
    <text evidence="3">The sequence shown here is derived from an EMBL/GenBank/DDBJ whole genome shotgun (WGS) entry which is preliminary data.</text>
</comment>
<feature type="compositionally biased region" description="Polar residues" evidence="1">
    <location>
        <begin position="72"/>
        <end position="81"/>
    </location>
</feature>
<feature type="domain" description="HAT C-terminal dimerisation" evidence="2">
    <location>
        <begin position="1"/>
        <end position="42"/>
    </location>
</feature>
<evidence type="ECO:0000313" key="3">
    <source>
        <dbReference type="EMBL" id="KAA1071474.1"/>
    </source>
</evidence>
<evidence type="ECO:0000313" key="4">
    <source>
        <dbReference type="Proteomes" id="UP000324748"/>
    </source>
</evidence>
<reference evidence="3 4" key="1">
    <citation type="submission" date="2019-05" db="EMBL/GenBank/DDBJ databases">
        <title>Emergence of the Ug99 lineage of the wheat stem rust pathogen through somatic hybridization.</title>
        <authorList>
            <person name="Li F."/>
            <person name="Upadhyaya N.M."/>
            <person name="Sperschneider J."/>
            <person name="Matny O."/>
            <person name="Nguyen-Phuc H."/>
            <person name="Mago R."/>
            <person name="Raley C."/>
            <person name="Miller M.E."/>
            <person name="Silverstein K.A.T."/>
            <person name="Henningsen E."/>
            <person name="Hirsch C.D."/>
            <person name="Visser B."/>
            <person name="Pretorius Z.A."/>
            <person name="Steffenson B.J."/>
            <person name="Schwessinger B."/>
            <person name="Dodds P.N."/>
            <person name="Figueroa M."/>
        </authorList>
    </citation>
    <scope>NUCLEOTIDE SEQUENCE [LARGE SCALE GENOMIC DNA]</scope>
    <source>
        <strain evidence="3">21-0</strain>
    </source>
</reference>
<sequence>MALDVLCCPATTVDVEHMFSFGRDYVTTRRHNLHPKSVSTGMALAFYSQNNKIKPLVLHEYMEKKKNKARTGGSQTQSARGRQSVAVVID</sequence>
<feature type="region of interest" description="Disordered" evidence="1">
    <location>
        <begin position="66"/>
        <end position="90"/>
    </location>
</feature>
<organism evidence="3 4">
    <name type="scientific">Puccinia graminis f. sp. tritici</name>
    <dbReference type="NCBI Taxonomy" id="56615"/>
    <lineage>
        <taxon>Eukaryota</taxon>
        <taxon>Fungi</taxon>
        <taxon>Dikarya</taxon>
        <taxon>Basidiomycota</taxon>
        <taxon>Pucciniomycotina</taxon>
        <taxon>Pucciniomycetes</taxon>
        <taxon>Pucciniales</taxon>
        <taxon>Pucciniaceae</taxon>
        <taxon>Puccinia</taxon>
    </lineage>
</organism>
<dbReference type="Proteomes" id="UP000324748">
    <property type="component" value="Unassembled WGS sequence"/>
</dbReference>
<dbReference type="InterPro" id="IPR008906">
    <property type="entry name" value="HATC_C_dom"/>
</dbReference>
<dbReference type="OrthoDB" id="1715602at2759"/>
<dbReference type="GO" id="GO:0046983">
    <property type="term" value="F:protein dimerization activity"/>
    <property type="evidence" value="ECO:0007669"/>
    <property type="project" value="InterPro"/>
</dbReference>
<keyword evidence="4" id="KW-1185">Reference proteome</keyword>
<proteinExistence type="predicted"/>
<dbReference type="InterPro" id="IPR012337">
    <property type="entry name" value="RNaseH-like_sf"/>
</dbReference>
<gene>
    <name evidence="3" type="ORF">PGT21_009104</name>
</gene>
<name>A0A5B0M6L9_PUCGR</name>
<dbReference type="EMBL" id="VSWC01000170">
    <property type="protein sequence ID" value="KAA1071474.1"/>
    <property type="molecule type" value="Genomic_DNA"/>
</dbReference>
<dbReference type="Pfam" id="PF05699">
    <property type="entry name" value="Dimer_Tnp_hAT"/>
    <property type="match status" value="1"/>
</dbReference>
<accession>A0A5B0M6L9</accession>